<name>A0ABT2PQB9_9BURK</name>
<dbReference type="Pfam" id="PF25917">
    <property type="entry name" value="BSH_RND"/>
    <property type="match status" value="1"/>
</dbReference>
<keyword evidence="3" id="KW-1133">Transmembrane helix</keyword>
<sequence>MSDQPTSSSPATPAAAPAASAAGPSPSPKTIRPSFAGVMVALVVALVGIVLVLRAWSLWPFSSAVMSTDNAYVRGAVTILAPQVSGYVTDVLVKDYETVKTGQPLVKIDARSYEATLAQAQAQRANAQALLANAVQTEAQNRASLSASHASLSATQAEAERARAELQRVEELAQRGSVSLNERDKVRATARLAASNVAKAQAQIAIDSETIKATNVNRGALQAQVAIADALVRQAQINLDNTTVHAPSDGQVSEVSVRKGQYVAAGSQLLYVVPPGLWVIANFKETQTAKMQLGQPVRFTVDALAGAELRGKVQEIAPATGSEFSVLKADNATGNFTKVVQRLPIKIAIDPDQDLAKRLRAGMSVVVHLDTQAASAADKGVQP</sequence>
<feature type="domain" description="CusB-like beta-barrel" evidence="5">
    <location>
        <begin position="277"/>
        <end position="320"/>
    </location>
</feature>
<feature type="domain" description="Multidrug resistance protein MdtA-like barrel-sandwich hybrid" evidence="4">
    <location>
        <begin position="81"/>
        <end position="273"/>
    </location>
</feature>
<dbReference type="PANTHER" id="PTHR30386:SF24">
    <property type="entry name" value="MULTIDRUG RESISTANCE EFFLUX PUMP"/>
    <property type="match status" value="1"/>
</dbReference>
<organism evidence="6 7">
    <name type="scientific">Acidovorax bellezanensis</name>
    <dbReference type="NCBI Taxonomy" id="2976702"/>
    <lineage>
        <taxon>Bacteria</taxon>
        <taxon>Pseudomonadati</taxon>
        <taxon>Pseudomonadota</taxon>
        <taxon>Betaproteobacteria</taxon>
        <taxon>Burkholderiales</taxon>
        <taxon>Comamonadaceae</taxon>
        <taxon>Acidovorax</taxon>
    </lineage>
</organism>
<dbReference type="Proteomes" id="UP001525968">
    <property type="component" value="Unassembled WGS sequence"/>
</dbReference>
<keyword evidence="7" id="KW-1185">Reference proteome</keyword>
<dbReference type="Pfam" id="PF25954">
    <property type="entry name" value="Beta-barrel_RND_2"/>
    <property type="match status" value="1"/>
</dbReference>
<evidence type="ECO:0000313" key="7">
    <source>
        <dbReference type="Proteomes" id="UP001525968"/>
    </source>
</evidence>
<dbReference type="PANTHER" id="PTHR30386">
    <property type="entry name" value="MEMBRANE FUSION SUBUNIT OF EMRAB-TOLC MULTIDRUG EFFLUX PUMP"/>
    <property type="match status" value="1"/>
</dbReference>
<dbReference type="EMBL" id="JAODYH010000007">
    <property type="protein sequence ID" value="MCT9812086.1"/>
    <property type="molecule type" value="Genomic_DNA"/>
</dbReference>
<dbReference type="InterPro" id="IPR058625">
    <property type="entry name" value="MdtA-like_BSH"/>
</dbReference>
<proteinExistence type="predicted"/>
<evidence type="ECO:0000256" key="3">
    <source>
        <dbReference type="SAM" id="Phobius"/>
    </source>
</evidence>
<dbReference type="InterPro" id="IPR050739">
    <property type="entry name" value="MFP"/>
</dbReference>
<feature type="coiled-coil region" evidence="1">
    <location>
        <begin position="110"/>
        <end position="174"/>
    </location>
</feature>
<dbReference type="SUPFAM" id="SSF111369">
    <property type="entry name" value="HlyD-like secretion proteins"/>
    <property type="match status" value="2"/>
</dbReference>
<accession>A0ABT2PQB9</accession>
<feature type="region of interest" description="Disordered" evidence="2">
    <location>
        <begin position="1"/>
        <end position="27"/>
    </location>
</feature>
<dbReference type="InterPro" id="IPR058792">
    <property type="entry name" value="Beta-barrel_RND_2"/>
</dbReference>
<keyword evidence="3" id="KW-0812">Transmembrane</keyword>
<evidence type="ECO:0000256" key="2">
    <source>
        <dbReference type="SAM" id="MobiDB-lite"/>
    </source>
</evidence>
<protein>
    <submittedName>
        <fullName evidence="6">HlyD family secretion protein</fullName>
    </submittedName>
</protein>
<reference evidence="6 7" key="1">
    <citation type="submission" date="2022-09" db="EMBL/GenBank/DDBJ databases">
        <title>Draft genome of isolate Be4.</title>
        <authorList>
            <person name="Sanchez-Castro I."/>
            <person name="Martinez-Rodriguez P."/>
            <person name="Descostes M."/>
            <person name="Merroun M."/>
        </authorList>
    </citation>
    <scope>NUCLEOTIDE SEQUENCE [LARGE SCALE GENOMIC DNA]</scope>
    <source>
        <strain evidence="6 7">Be4</strain>
    </source>
</reference>
<comment type="caution">
    <text evidence="6">The sequence shown here is derived from an EMBL/GenBank/DDBJ whole genome shotgun (WGS) entry which is preliminary data.</text>
</comment>
<keyword evidence="1" id="KW-0175">Coiled coil</keyword>
<evidence type="ECO:0000259" key="5">
    <source>
        <dbReference type="Pfam" id="PF25954"/>
    </source>
</evidence>
<evidence type="ECO:0000259" key="4">
    <source>
        <dbReference type="Pfam" id="PF25917"/>
    </source>
</evidence>
<keyword evidence="3" id="KW-0472">Membrane</keyword>
<dbReference type="Gene3D" id="1.10.287.470">
    <property type="entry name" value="Helix hairpin bin"/>
    <property type="match status" value="2"/>
</dbReference>
<dbReference type="RefSeq" id="WP_261501325.1">
    <property type="nucleotide sequence ID" value="NZ_JAODYH010000007.1"/>
</dbReference>
<feature type="transmembrane region" description="Helical" evidence="3">
    <location>
        <begin position="35"/>
        <end position="56"/>
    </location>
</feature>
<evidence type="ECO:0000313" key="6">
    <source>
        <dbReference type="EMBL" id="MCT9812086.1"/>
    </source>
</evidence>
<dbReference type="Gene3D" id="2.40.50.100">
    <property type="match status" value="1"/>
</dbReference>
<feature type="compositionally biased region" description="Low complexity" evidence="2">
    <location>
        <begin position="1"/>
        <end position="24"/>
    </location>
</feature>
<gene>
    <name evidence="6" type="ORF">N0K08_15680</name>
</gene>
<evidence type="ECO:0000256" key="1">
    <source>
        <dbReference type="SAM" id="Coils"/>
    </source>
</evidence>
<dbReference type="Gene3D" id="2.40.30.170">
    <property type="match status" value="1"/>
</dbReference>